<evidence type="ECO:0000313" key="2">
    <source>
        <dbReference type="Proteomes" id="UP001168972"/>
    </source>
</evidence>
<dbReference type="PANTHER" id="PTHR13475:SF3">
    <property type="entry name" value="NEUGRIN"/>
    <property type="match status" value="1"/>
</dbReference>
<dbReference type="Proteomes" id="UP001168972">
    <property type="component" value="Unassembled WGS sequence"/>
</dbReference>
<gene>
    <name evidence="1" type="ORF">PV327_001815</name>
</gene>
<dbReference type="InterPro" id="IPR010487">
    <property type="entry name" value="NGRN/Rrg9"/>
</dbReference>
<sequence length="399" mass="46540">MNSLKSFIFIISRDYSKRSSQYVNSYNFRTNHKNINEKKLYPDVNENELDLYDDNDDLDSAESDFSSAGKSYNQHLREEKYAKELLKMRIVKRKYFNSNDPAFITWTEKQQIQSLHNADNVEWSPERLSESFPALPETINKILKAKWSPKSVEAVIRHDQSVIENWKKFKTGNLAVNPILENHLKKFENRKIDIENLRLNAEKFVKQPPVFPTPKSNLYRSIIENGIEKPKEKRVKIADKTSKTNKSVEDLIMKDKCKNKKIVTFDAFLEDKIDKIVDKTNLSLENQVLVNEYKDRKNIAAIEKNNSELLEQKKDKLSNAMTTNELTTEIKVPRIDVNTSSIDTGILEWKKKTFSTSDDYPNFIKVPRAKAKSGVTFKVEDRYYDTDGEFLYRVPGIKV</sequence>
<evidence type="ECO:0008006" key="3">
    <source>
        <dbReference type="Google" id="ProtNLM"/>
    </source>
</evidence>
<dbReference type="PANTHER" id="PTHR13475">
    <property type="entry name" value="NEUGRIN"/>
    <property type="match status" value="1"/>
</dbReference>
<accession>A0AA39FEA1</accession>
<dbReference type="AlphaFoldDB" id="A0AA39FEA1"/>
<evidence type="ECO:0000313" key="1">
    <source>
        <dbReference type="EMBL" id="KAK0167969.1"/>
    </source>
</evidence>
<reference evidence="1" key="2">
    <citation type="submission" date="2023-03" db="EMBL/GenBank/DDBJ databases">
        <authorList>
            <person name="Inwood S.N."/>
            <person name="Skelly J.G."/>
            <person name="Guhlin J."/>
            <person name="Harrop T.W.R."/>
            <person name="Goldson S.G."/>
            <person name="Dearden P.K."/>
        </authorList>
    </citation>
    <scope>NUCLEOTIDE SEQUENCE</scope>
    <source>
        <strain evidence="1">Lincoln</strain>
        <tissue evidence="1">Whole body</tissue>
    </source>
</reference>
<reference evidence="1" key="1">
    <citation type="journal article" date="2023" name="bioRxiv">
        <title>Scaffold-level genome assemblies of two parasitoid biocontrol wasps reveal the parthenogenesis mechanism and an associated novel virus.</title>
        <authorList>
            <person name="Inwood S."/>
            <person name="Skelly J."/>
            <person name="Guhlin J."/>
            <person name="Harrop T."/>
            <person name="Goldson S."/>
            <person name="Dearden P."/>
        </authorList>
    </citation>
    <scope>NUCLEOTIDE SEQUENCE</scope>
    <source>
        <strain evidence="1">Lincoln</strain>
        <tissue evidence="1">Whole body</tissue>
    </source>
</reference>
<dbReference type="EMBL" id="JAQQBR010001831">
    <property type="protein sequence ID" value="KAK0167969.1"/>
    <property type="molecule type" value="Genomic_DNA"/>
</dbReference>
<name>A0AA39FEA1_MICHY</name>
<dbReference type="GO" id="GO:0005634">
    <property type="term" value="C:nucleus"/>
    <property type="evidence" value="ECO:0007669"/>
    <property type="project" value="TreeGrafter"/>
</dbReference>
<protein>
    <recommendedName>
        <fullName evidence="3">Neugrin</fullName>
    </recommendedName>
</protein>
<proteinExistence type="predicted"/>
<comment type="caution">
    <text evidence="1">The sequence shown here is derived from an EMBL/GenBank/DDBJ whole genome shotgun (WGS) entry which is preliminary data.</text>
</comment>
<organism evidence="1 2">
    <name type="scientific">Microctonus hyperodae</name>
    <name type="common">Parasitoid wasp</name>
    <dbReference type="NCBI Taxonomy" id="165561"/>
    <lineage>
        <taxon>Eukaryota</taxon>
        <taxon>Metazoa</taxon>
        <taxon>Ecdysozoa</taxon>
        <taxon>Arthropoda</taxon>
        <taxon>Hexapoda</taxon>
        <taxon>Insecta</taxon>
        <taxon>Pterygota</taxon>
        <taxon>Neoptera</taxon>
        <taxon>Endopterygota</taxon>
        <taxon>Hymenoptera</taxon>
        <taxon>Apocrita</taxon>
        <taxon>Ichneumonoidea</taxon>
        <taxon>Braconidae</taxon>
        <taxon>Euphorinae</taxon>
        <taxon>Microctonus</taxon>
    </lineage>
</organism>
<keyword evidence="2" id="KW-1185">Reference proteome</keyword>